<evidence type="ECO:0000313" key="3">
    <source>
        <dbReference type="Proteomes" id="UP000009336"/>
    </source>
</evidence>
<dbReference type="eggNOG" id="COG4928">
    <property type="taxonomic scope" value="Bacteria"/>
</dbReference>
<proteinExistence type="predicted"/>
<comment type="caution">
    <text evidence="2">The sequence shown here is derived from an EMBL/GenBank/DDBJ whole genome shotgun (WGS) entry which is preliminary data.</text>
</comment>
<gene>
    <name evidence="2" type="ORF">OOA_13497</name>
</gene>
<reference evidence="2 3" key="1">
    <citation type="journal article" date="2012" name="BMC Genomics">
        <title>Comparative genomics of bacteria in the genus Providencia isolated from wild Drosophila melanogaster.</title>
        <authorList>
            <person name="Galac M.R."/>
            <person name="Lazzaro B.P."/>
        </authorList>
    </citation>
    <scope>NUCLEOTIDE SEQUENCE [LARGE SCALE GENOMIC DNA]</scope>
    <source>
        <strain evidence="2 3">DSM 19968</strain>
    </source>
</reference>
<dbReference type="EMBL" id="AKKL01000037">
    <property type="protein sequence ID" value="EKT58144.1"/>
    <property type="molecule type" value="Genomic_DNA"/>
</dbReference>
<keyword evidence="3" id="KW-1185">Reference proteome</keyword>
<dbReference type="Gene3D" id="3.40.50.300">
    <property type="entry name" value="P-loop containing nucleotide triphosphate hydrolases"/>
    <property type="match status" value="1"/>
</dbReference>
<dbReference type="HOGENOM" id="CLU_039725_3_0_6"/>
<dbReference type="Proteomes" id="UP000009336">
    <property type="component" value="Unassembled WGS sequence"/>
</dbReference>
<dbReference type="PATRIC" id="fig|1141662.3.peg.2741"/>
<accession>K8WC59</accession>
<evidence type="ECO:0000313" key="2">
    <source>
        <dbReference type="EMBL" id="EKT58144.1"/>
    </source>
</evidence>
<dbReference type="InterPro" id="IPR027417">
    <property type="entry name" value="P-loop_NTPase"/>
</dbReference>
<sequence length="446" mass="51168">MQSELSFSTRDEFSRKPIAEKLINLLESDIDLSPIVINGDWGTGKTEFCLKTIQEMKGSNEKLKCVYIDAFNADSSDEPILTLIAAIVSLFPDKKDKKSIINKAIPVIKYASKVLLNASTTLILKENAERLGEDLSEALKNQTVAAIDATIDNLLDTHEKSNENISALRSILESLSLDSPVIVFIDELDRCRPNYALKMIESIKHIFNIKNVKFVLVTNINQLSSSINKLYGESINANRYMDKFIGFKIDLPDYSIQRGLSKDYNSTSYFNFLIRDKKELSVFLNEGYFEFSAYLIEINNLSLRDVEKFVKYLRVYQLINEQVINDRSNYLISLCYIIGIFIYSVDSIAKDKFLNKSYSCEDLIEFFSIDKNSDKSDSGYNGYYAIERIAINFLKEAEDYDEYKKANSELITKLEKLWEYAGNSSLRLNRNFGEYTTNALYRLMLI</sequence>
<dbReference type="Pfam" id="PF07693">
    <property type="entry name" value="KAP_NTPase"/>
    <property type="match status" value="1"/>
</dbReference>
<protein>
    <recommendedName>
        <fullName evidence="1">KAP NTPase domain-containing protein</fullName>
    </recommendedName>
</protein>
<dbReference type="RefSeq" id="WP_008912691.1">
    <property type="nucleotide sequence ID" value="NZ_KB233223.1"/>
</dbReference>
<evidence type="ECO:0000259" key="1">
    <source>
        <dbReference type="Pfam" id="PF07693"/>
    </source>
</evidence>
<dbReference type="AlphaFoldDB" id="K8WC59"/>
<dbReference type="SUPFAM" id="SSF52540">
    <property type="entry name" value="P-loop containing nucleoside triphosphate hydrolases"/>
    <property type="match status" value="1"/>
</dbReference>
<feature type="domain" description="KAP NTPase" evidence="1">
    <location>
        <begin position="15"/>
        <end position="255"/>
    </location>
</feature>
<organism evidence="2 3">
    <name type="scientific">Providencia burhodogranariea DSM 19968</name>
    <dbReference type="NCBI Taxonomy" id="1141662"/>
    <lineage>
        <taxon>Bacteria</taxon>
        <taxon>Pseudomonadati</taxon>
        <taxon>Pseudomonadota</taxon>
        <taxon>Gammaproteobacteria</taxon>
        <taxon>Enterobacterales</taxon>
        <taxon>Morganellaceae</taxon>
        <taxon>Providencia</taxon>
    </lineage>
</organism>
<dbReference type="OrthoDB" id="88903at2"/>
<dbReference type="InterPro" id="IPR011646">
    <property type="entry name" value="KAP_P-loop"/>
</dbReference>
<name>K8WC59_9GAMM</name>